<dbReference type="RefSeq" id="WP_158952639.1">
    <property type="nucleotide sequence ID" value="NZ_CP046914.1"/>
</dbReference>
<gene>
    <name evidence="1" type="ORF">FAZ98_17915</name>
</gene>
<evidence type="ECO:0000313" key="1">
    <source>
        <dbReference type="EMBL" id="QGZ63649.1"/>
    </source>
</evidence>
<dbReference type="InterPro" id="IPR038444">
    <property type="entry name" value="DUF465_sf"/>
</dbReference>
<proteinExistence type="predicted"/>
<organism evidence="1 2">
    <name type="scientific">Paraburkholderia acidisoli</name>
    <dbReference type="NCBI Taxonomy" id="2571748"/>
    <lineage>
        <taxon>Bacteria</taxon>
        <taxon>Pseudomonadati</taxon>
        <taxon>Pseudomonadota</taxon>
        <taxon>Betaproteobacteria</taxon>
        <taxon>Burkholderiales</taxon>
        <taxon>Burkholderiaceae</taxon>
        <taxon>Paraburkholderia</taxon>
    </lineage>
</organism>
<dbReference type="Gene3D" id="6.10.280.50">
    <property type="match status" value="1"/>
</dbReference>
<dbReference type="Pfam" id="PF04325">
    <property type="entry name" value="DUF465"/>
    <property type="match status" value="1"/>
</dbReference>
<reference evidence="1 2" key="1">
    <citation type="submission" date="2019-12" db="EMBL/GenBank/DDBJ databases">
        <title>Paraburkholderia acidiphila 7Q-K02 sp. nov and Paraburkholderia acidisoli DHF22 sp. nov., two strains isolated from forest soil.</title>
        <authorList>
            <person name="Gao Z."/>
            <person name="Qiu L."/>
        </authorList>
    </citation>
    <scope>NUCLEOTIDE SEQUENCE [LARGE SCALE GENOMIC DNA]</scope>
    <source>
        <strain evidence="1 2">DHF22</strain>
    </source>
</reference>
<sequence length="78" mass="9099">MFPEFRDLISRLKIDDEHFARLFHRHNELDQQIKNMEAGIVPSHGMEIEQLKKEKLRLKDSLWLTLRKAESAASGAPS</sequence>
<dbReference type="EMBL" id="CP046914">
    <property type="protein sequence ID" value="QGZ63649.1"/>
    <property type="molecule type" value="Genomic_DNA"/>
</dbReference>
<dbReference type="OrthoDB" id="5616367at2"/>
<name>A0A7Z2GLJ0_9BURK</name>
<dbReference type="KEGG" id="pacs:FAZ98_17915"/>
<evidence type="ECO:0000313" key="2">
    <source>
        <dbReference type="Proteomes" id="UP000433577"/>
    </source>
</evidence>
<protein>
    <submittedName>
        <fullName evidence="1">DUF465 domain-containing protein</fullName>
    </submittedName>
</protein>
<dbReference type="AlphaFoldDB" id="A0A7Z2GLJ0"/>
<accession>A0A7Z2GLJ0</accession>
<keyword evidence="2" id="KW-1185">Reference proteome</keyword>
<dbReference type="InterPro" id="IPR007420">
    <property type="entry name" value="DUF465"/>
</dbReference>
<dbReference type="Proteomes" id="UP000433577">
    <property type="component" value="Chromosome 2"/>
</dbReference>